<evidence type="ECO:0000313" key="1">
    <source>
        <dbReference type="EMBL" id="OLP88328.1"/>
    </source>
</evidence>
<gene>
    <name evidence="1" type="ORF">AK812_SmicGene30329</name>
</gene>
<dbReference type="OrthoDB" id="421045at2759"/>
<comment type="caution">
    <text evidence="1">The sequence shown here is derived from an EMBL/GenBank/DDBJ whole genome shotgun (WGS) entry which is preliminary data.</text>
</comment>
<protein>
    <submittedName>
        <fullName evidence="1">Uncharacterized protein</fullName>
    </submittedName>
</protein>
<proteinExistence type="predicted"/>
<organism evidence="1 2">
    <name type="scientific">Symbiodinium microadriaticum</name>
    <name type="common">Dinoflagellate</name>
    <name type="synonym">Zooxanthella microadriatica</name>
    <dbReference type="NCBI Taxonomy" id="2951"/>
    <lineage>
        <taxon>Eukaryota</taxon>
        <taxon>Sar</taxon>
        <taxon>Alveolata</taxon>
        <taxon>Dinophyceae</taxon>
        <taxon>Suessiales</taxon>
        <taxon>Symbiodiniaceae</taxon>
        <taxon>Symbiodinium</taxon>
    </lineage>
</organism>
<evidence type="ECO:0000313" key="2">
    <source>
        <dbReference type="Proteomes" id="UP000186817"/>
    </source>
</evidence>
<sequence>MEQGLLLPRGAAPIRFRRLLLLWLYQQSFLRGWQSDIVLQPDEERPSFPAVLGAAQASSLLLLCLRPEDYQLLRCCNRELYGVFETIAALVRRAAPRLRQAYLGCLDEHLSQTLHMSAAQGPTEIEDHSEPELDVPSGIPSSVPGDAVSEGRWWDQVRDSECEEGPVVDPLESSSIDFASTFRSAVQSQFSLEDRNPLKLPWQMGVFGEIFGSSELELFPSLKRTIPTPLASDEGSHSEAAPAAVKRMRDQRAAQFDIGVDLWLTLIKGWGPCNFVDMLEAELQGDSQREVVSDVLRGKAPSTLLKRARAISGLQAFLAERMISFPCGEKDLYTFLKHMEAEGMAKSRCTGLLEALAFVRHVIGVEEVEELLKSRRCRGVGVVEAFKASKQAPALAVEQLLYLHDVLESHLDPSTRHFAGCALVATYSRCRWSDIQHADELILDRGSDGRLAYLELRIGVHKTCRLQSKRQRFLHVVSPSLGVKEFGELWLASRRDIGLDDVGRMPFCPAPDASASPTVRGIDSEEATSWLRLLLRDKASPGPEPSSKSFKATVLSWAAKRGVDGLSIQRLGYHAAGGLDIVYSRDAQAPYILIVEKLLAEVREGKFRPDDTRGGRLTGPPRPLVEPLIRAPVSRGVPDLGDDAWRSWLAALWSSLRVMVQMIPLPKLWTWRAVTARMVRLLEVRPRRPTKITTSQWQPWREASLSQRALICGCMLR</sequence>
<reference evidence="1 2" key="1">
    <citation type="submission" date="2016-02" db="EMBL/GenBank/DDBJ databases">
        <title>Genome analysis of coral dinoflagellate symbionts highlights evolutionary adaptations to a symbiotic lifestyle.</title>
        <authorList>
            <person name="Aranda M."/>
            <person name="Li Y."/>
            <person name="Liew Y.J."/>
            <person name="Baumgarten S."/>
            <person name="Simakov O."/>
            <person name="Wilson M."/>
            <person name="Piel J."/>
            <person name="Ashoor H."/>
            <person name="Bougouffa S."/>
            <person name="Bajic V.B."/>
            <person name="Ryu T."/>
            <person name="Ravasi T."/>
            <person name="Bayer T."/>
            <person name="Micklem G."/>
            <person name="Kim H."/>
            <person name="Bhak J."/>
            <person name="Lajeunesse T.C."/>
            <person name="Voolstra C.R."/>
        </authorList>
    </citation>
    <scope>NUCLEOTIDE SEQUENCE [LARGE SCALE GENOMIC DNA]</scope>
    <source>
        <strain evidence="1 2">CCMP2467</strain>
    </source>
</reference>
<keyword evidence="2" id="KW-1185">Reference proteome</keyword>
<accession>A0A1Q9CZI3</accession>
<dbReference type="Proteomes" id="UP000186817">
    <property type="component" value="Unassembled WGS sequence"/>
</dbReference>
<name>A0A1Q9CZI3_SYMMI</name>
<dbReference type="EMBL" id="LSRX01000819">
    <property type="protein sequence ID" value="OLP88328.1"/>
    <property type="molecule type" value="Genomic_DNA"/>
</dbReference>
<dbReference type="AlphaFoldDB" id="A0A1Q9CZI3"/>